<reference evidence="1 2" key="1">
    <citation type="submission" date="2024-05" db="EMBL/GenBank/DDBJ databases">
        <title>Genetic variation in Jamaican populations of the coffee berry borer (Hypothenemus hampei).</title>
        <authorList>
            <person name="Errbii M."/>
            <person name="Myrie A."/>
        </authorList>
    </citation>
    <scope>NUCLEOTIDE SEQUENCE [LARGE SCALE GENOMIC DNA]</scope>
    <source>
        <strain evidence="1">JA-Hopewell-2020-01-JO</strain>
        <tissue evidence="1">Whole body</tissue>
    </source>
</reference>
<dbReference type="Gene3D" id="3.40.50.300">
    <property type="entry name" value="P-loop containing nucleotide triphosphate hydrolases"/>
    <property type="match status" value="1"/>
</dbReference>
<dbReference type="SUPFAM" id="SSF52540">
    <property type="entry name" value="P-loop containing nucleoside triphosphate hydrolases"/>
    <property type="match status" value="1"/>
</dbReference>
<protein>
    <recommendedName>
        <fullName evidence="3">NACHT domain-containing protein</fullName>
    </recommendedName>
</protein>
<comment type="caution">
    <text evidence="1">The sequence shown here is derived from an EMBL/GenBank/DDBJ whole genome shotgun (WGS) entry which is preliminary data.</text>
</comment>
<dbReference type="Proteomes" id="UP001566132">
    <property type="component" value="Unassembled WGS sequence"/>
</dbReference>
<name>A0ABD1E0X5_HYPHA</name>
<sequence>MINAKDKSEVTRWLHFPNDQKQRQFEENCKKNKIHFVTSQGDLEAFFGELTVHWLKFVRDQLIWCRTRGSLENLKQYRDKGYRTFKPLIGEDDLIKEIKHKKVSIIAGDPGMGKTTTLVKLYGLKYELQSGVEESIIGNSNLETEAANKIIEFLSQVDDSPCDNFARSLLGMALINEHFTKPLLIAFDGFDEVLNEADRDKIISLLSLLKDLSFKRLRPNFGLLLVSIMNRL</sequence>
<dbReference type="AlphaFoldDB" id="A0ABD1E0X5"/>
<evidence type="ECO:0000313" key="2">
    <source>
        <dbReference type="Proteomes" id="UP001566132"/>
    </source>
</evidence>
<accession>A0ABD1E0X5</accession>
<dbReference type="EMBL" id="JBDJPC010000014">
    <property type="protein sequence ID" value="KAL1488337.1"/>
    <property type="molecule type" value="Genomic_DNA"/>
</dbReference>
<evidence type="ECO:0000313" key="1">
    <source>
        <dbReference type="EMBL" id="KAL1488337.1"/>
    </source>
</evidence>
<keyword evidence="2" id="KW-1185">Reference proteome</keyword>
<proteinExistence type="predicted"/>
<gene>
    <name evidence="1" type="ORF">ABEB36_014814</name>
</gene>
<evidence type="ECO:0008006" key="3">
    <source>
        <dbReference type="Google" id="ProtNLM"/>
    </source>
</evidence>
<dbReference type="InterPro" id="IPR027417">
    <property type="entry name" value="P-loop_NTPase"/>
</dbReference>
<organism evidence="1 2">
    <name type="scientific">Hypothenemus hampei</name>
    <name type="common">Coffee berry borer</name>
    <dbReference type="NCBI Taxonomy" id="57062"/>
    <lineage>
        <taxon>Eukaryota</taxon>
        <taxon>Metazoa</taxon>
        <taxon>Ecdysozoa</taxon>
        <taxon>Arthropoda</taxon>
        <taxon>Hexapoda</taxon>
        <taxon>Insecta</taxon>
        <taxon>Pterygota</taxon>
        <taxon>Neoptera</taxon>
        <taxon>Endopterygota</taxon>
        <taxon>Coleoptera</taxon>
        <taxon>Polyphaga</taxon>
        <taxon>Cucujiformia</taxon>
        <taxon>Curculionidae</taxon>
        <taxon>Scolytinae</taxon>
        <taxon>Hypothenemus</taxon>
    </lineage>
</organism>